<name>A0A0D6AZ15_RHOSU</name>
<dbReference type="Proteomes" id="UP000064912">
    <property type="component" value="Chromosome"/>
</dbReference>
<protein>
    <submittedName>
        <fullName evidence="2">Uncharacterized protein</fullName>
    </submittedName>
</protein>
<gene>
    <name evidence="2" type="ORF">NHU_00707</name>
</gene>
<dbReference type="EMBL" id="AP014800">
    <property type="protein sequence ID" value="BAQ67875.1"/>
    <property type="molecule type" value="Genomic_DNA"/>
</dbReference>
<reference evidence="2 3" key="1">
    <citation type="submission" date="2015-02" db="EMBL/GenBank/DDBJ databases">
        <title>Genome sequene of Rhodovulum sulfidophilum DSM 2351.</title>
        <authorList>
            <person name="Nagao N."/>
        </authorList>
    </citation>
    <scope>NUCLEOTIDE SEQUENCE [LARGE SCALE GENOMIC DNA]</scope>
    <source>
        <strain evidence="2 3">DSM 2351</strain>
    </source>
</reference>
<feature type="compositionally biased region" description="Gly residues" evidence="1">
    <location>
        <begin position="70"/>
        <end position="84"/>
    </location>
</feature>
<feature type="region of interest" description="Disordered" evidence="1">
    <location>
        <begin position="46"/>
        <end position="91"/>
    </location>
</feature>
<dbReference type="PATRIC" id="fig|35806.4.peg.725"/>
<proteinExistence type="predicted"/>
<dbReference type="AlphaFoldDB" id="A0A0D6AZ15"/>
<accession>A0A0D6AZ15</accession>
<evidence type="ECO:0000313" key="2">
    <source>
        <dbReference type="EMBL" id="BAQ67875.1"/>
    </source>
</evidence>
<sequence length="114" mass="12128">MTGDIVPFQNPNRSAHLFYGQSSGRDAARLRLQRIDREDSLFVHGEDLGPGLRRAGQLRHDHGKPARPGAGRGRTGSARGGVAGFGHPAGSAVGARHVDIVMAEPTQKLAEADR</sequence>
<evidence type="ECO:0000313" key="3">
    <source>
        <dbReference type="Proteomes" id="UP000064912"/>
    </source>
</evidence>
<organism evidence="2 3">
    <name type="scientific">Rhodovulum sulfidophilum</name>
    <name type="common">Rhodobacter sulfidophilus</name>
    <dbReference type="NCBI Taxonomy" id="35806"/>
    <lineage>
        <taxon>Bacteria</taxon>
        <taxon>Pseudomonadati</taxon>
        <taxon>Pseudomonadota</taxon>
        <taxon>Alphaproteobacteria</taxon>
        <taxon>Rhodobacterales</taxon>
        <taxon>Paracoccaceae</taxon>
        <taxon>Rhodovulum</taxon>
    </lineage>
</organism>
<evidence type="ECO:0000256" key="1">
    <source>
        <dbReference type="SAM" id="MobiDB-lite"/>
    </source>
</evidence>
<dbReference type="KEGG" id="rsu:NHU_00707"/>